<evidence type="ECO:0000313" key="1">
    <source>
        <dbReference type="EMBL" id="RAY30346.1"/>
    </source>
</evidence>
<gene>
    <name evidence="1" type="ORF">DP181_00615</name>
</gene>
<keyword evidence="2" id="KW-1185">Reference proteome</keyword>
<evidence type="ECO:0000313" key="2">
    <source>
        <dbReference type="Proteomes" id="UP000250603"/>
    </source>
</evidence>
<protein>
    <submittedName>
        <fullName evidence="1">Uncharacterized protein</fullName>
    </submittedName>
</protein>
<proteinExistence type="predicted"/>
<dbReference type="EMBL" id="QMCK01000003">
    <property type="protein sequence ID" value="RAY30346.1"/>
    <property type="molecule type" value="Genomic_DNA"/>
</dbReference>
<comment type="caution">
    <text evidence="1">The sequence shown here is derived from an EMBL/GenBank/DDBJ whole genome shotgun (WGS) entry which is preliminary data.</text>
</comment>
<name>A0ABX9F7T9_9ENTR</name>
<accession>A0ABX9F7T9</accession>
<reference evidence="1 2" key="1">
    <citation type="submission" date="2018-06" db="EMBL/GenBank/DDBJ databases">
        <title>ACT-28, a chromosomally-encoded AmpC with carbapenemase activity from Enterobacter kobei.</title>
        <authorList>
            <person name="Jousset A.B."/>
            <person name="Oueslati S."/>
            <person name="Bernabeu S."/>
            <person name="Takissian J."/>
            <person name="Creton E."/>
            <person name="Vogel A."/>
            <person name="Cotellon G."/>
            <person name="Bonnin R.A."/>
            <person name="Dortet L."/>
            <person name="Naas T."/>
        </authorList>
    </citation>
    <scope>NUCLEOTIDE SEQUENCE [LARGE SCALE GENOMIC DNA]</scope>
    <source>
        <strain evidence="1 2">149H6</strain>
    </source>
</reference>
<sequence length="108" mass="12122">MTMTEHEYKAQIRSLQSQLNQNNTAKAVEAIKPLCQAIGIDASQYVLSTSKMSENQKLFCDSIIKAASHRIKKLERETTLHILDAQTRRDKAVLAANEVMEEMVKMGG</sequence>
<organism evidence="1 2">
    <name type="scientific">Enterobacter kobei</name>
    <dbReference type="NCBI Taxonomy" id="208224"/>
    <lineage>
        <taxon>Bacteria</taxon>
        <taxon>Pseudomonadati</taxon>
        <taxon>Pseudomonadota</taxon>
        <taxon>Gammaproteobacteria</taxon>
        <taxon>Enterobacterales</taxon>
        <taxon>Enterobacteriaceae</taxon>
        <taxon>Enterobacter</taxon>
        <taxon>Enterobacter cloacae complex</taxon>
    </lineage>
</organism>
<dbReference type="Proteomes" id="UP000250603">
    <property type="component" value="Unassembled WGS sequence"/>
</dbReference>